<dbReference type="EMBL" id="JABGBW010000001">
    <property type="protein sequence ID" value="MBC2575387.1"/>
    <property type="molecule type" value="Genomic_DNA"/>
</dbReference>
<evidence type="ECO:0000313" key="2">
    <source>
        <dbReference type="Proteomes" id="UP000713904"/>
    </source>
</evidence>
<proteinExistence type="predicted"/>
<dbReference type="RefSeq" id="WP_185623418.1">
    <property type="nucleotide sequence ID" value="NZ_JAGGLE010000001.1"/>
</dbReference>
<sequence>MYRILALKDSTNVVRIEDDSTMISDEQSFLDLFMTIAHETGENRKSIALPFL</sequence>
<keyword evidence="2" id="KW-1185">Reference proteome</keyword>
<comment type="caution">
    <text evidence="1">The sequence shown here is derived from an EMBL/GenBank/DDBJ whole genome shotgun (WGS) entry which is preliminary data.</text>
</comment>
<evidence type="ECO:0000313" key="1">
    <source>
        <dbReference type="EMBL" id="MBC2575387.1"/>
    </source>
</evidence>
<reference evidence="1 2" key="1">
    <citation type="submission" date="2020-05" db="EMBL/GenBank/DDBJ databases">
        <title>Draft genome of xy-202 and genomic insight in genome of the genus Peptostreptococcus.</title>
        <authorList>
            <person name="Zhang Z."/>
        </authorList>
    </citation>
    <scope>NUCLEOTIDE SEQUENCE [LARGE SCALE GENOMIC DNA]</scope>
    <source>
        <strain evidence="1 2">DSM 27025</strain>
    </source>
</reference>
<gene>
    <name evidence="1" type="ORF">HLB29_01640</name>
</gene>
<protein>
    <submittedName>
        <fullName evidence="1">Uncharacterized protein</fullName>
    </submittedName>
</protein>
<name>A0ABR6TIY6_9FIRM</name>
<accession>A0ABR6TIY6</accession>
<dbReference type="Proteomes" id="UP000713904">
    <property type="component" value="Unassembled WGS sequence"/>
</dbReference>
<organism evidence="1 2">
    <name type="scientific">Peptostreptococcus canis</name>
    <dbReference type="NCBI Taxonomy" id="1159213"/>
    <lineage>
        <taxon>Bacteria</taxon>
        <taxon>Bacillati</taxon>
        <taxon>Bacillota</taxon>
        <taxon>Clostridia</taxon>
        <taxon>Peptostreptococcales</taxon>
        <taxon>Peptostreptococcaceae</taxon>
        <taxon>Peptostreptococcus</taxon>
    </lineage>
</organism>